<name>A0A2Y9J4H6_ENHLU</name>
<dbReference type="InterPro" id="IPR040126">
    <property type="entry name" value="STOX1/2"/>
</dbReference>
<protein>
    <submittedName>
        <fullName evidence="3">Storkhead-box protein 1 isoform X4</fullName>
    </submittedName>
</protein>
<organism evidence="2 3">
    <name type="scientific">Enhydra lutris kenyoni</name>
    <name type="common">northern sea otter</name>
    <dbReference type="NCBI Taxonomy" id="391180"/>
    <lineage>
        <taxon>Eukaryota</taxon>
        <taxon>Metazoa</taxon>
        <taxon>Chordata</taxon>
        <taxon>Craniata</taxon>
        <taxon>Vertebrata</taxon>
        <taxon>Euteleostomi</taxon>
        <taxon>Mammalia</taxon>
        <taxon>Eutheria</taxon>
        <taxon>Laurasiatheria</taxon>
        <taxon>Carnivora</taxon>
        <taxon>Caniformia</taxon>
        <taxon>Musteloidea</taxon>
        <taxon>Mustelidae</taxon>
        <taxon>Lutrinae</taxon>
        <taxon>Enhydra</taxon>
    </lineage>
</organism>
<keyword evidence="2" id="KW-1185">Reference proteome</keyword>
<dbReference type="GO" id="GO:0000977">
    <property type="term" value="F:RNA polymerase II transcription regulatory region sequence-specific DNA binding"/>
    <property type="evidence" value="ECO:0007669"/>
    <property type="project" value="TreeGrafter"/>
</dbReference>
<proteinExistence type="predicted"/>
<accession>A0A2Y9J4H6</accession>
<dbReference type="PANTHER" id="PTHR22437">
    <property type="entry name" value="WINGED HELIX DOMAIN-CONTAINING PROTEIN"/>
    <property type="match status" value="1"/>
</dbReference>
<dbReference type="GO" id="GO:0005634">
    <property type="term" value="C:nucleus"/>
    <property type="evidence" value="ECO:0007669"/>
    <property type="project" value="TreeGrafter"/>
</dbReference>
<feature type="domain" description="Winged helix Storkhead-box1" evidence="1">
    <location>
        <begin position="113"/>
        <end position="157"/>
    </location>
</feature>
<dbReference type="GO" id="GO:0006357">
    <property type="term" value="P:regulation of transcription by RNA polymerase II"/>
    <property type="evidence" value="ECO:0007669"/>
    <property type="project" value="InterPro"/>
</dbReference>
<dbReference type="InterPro" id="IPR019391">
    <property type="entry name" value="Storkhead-box_WHD"/>
</dbReference>
<dbReference type="GeneID" id="111145301"/>
<evidence type="ECO:0000313" key="2">
    <source>
        <dbReference type="Proteomes" id="UP000248482"/>
    </source>
</evidence>
<evidence type="ECO:0000313" key="3">
    <source>
        <dbReference type="RefSeq" id="XP_022355848.1"/>
    </source>
</evidence>
<dbReference type="AlphaFoldDB" id="A0A2Y9J4H6"/>
<dbReference type="GO" id="GO:0005737">
    <property type="term" value="C:cytoplasm"/>
    <property type="evidence" value="ECO:0007669"/>
    <property type="project" value="TreeGrafter"/>
</dbReference>
<dbReference type="PANTHER" id="PTHR22437:SF1">
    <property type="entry name" value="STORKHEAD-BOX PROTEIN 1"/>
    <property type="match status" value="1"/>
</dbReference>
<dbReference type="Pfam" id="PF10264">
    <property type="entry name" value="WHD_Storkhead"/>
    <property type="match status" value="1"/>
</dbReference>
<sequence length="198" mass="22175">MARPVQLAPGSLALVLCRLEAPEAAAAAGAEEPGGRAVFCAFRRANARCFWNSRLARAASRLTFQGWLRRGVLLVHAPPASLQVLRDAWCRRALCPPRGFRIRAVGDVFPVQMNPIAQSQFVPLAEVLCCAVSDMNAAQTVVTQESLLEHLKQHFPGHRVWHLIIQSFWMNSKEDRIFCRTLKAQRAVKHSHPIPYYN</sequence>
<dbReference type="Proteomes" id="UP000248482">
    <property type="component" value="Unplaced"/>
</dbReference>
<gene>
    <name evidence="3" type="primary">LOC111145301</name>
</gene>
<reference evidence="3" key="1">
    <citation type="submission" date="2025-08" db="UniProtKB">
        <authorList>
            <consortium name="RefSeq"/>
        </authorList>
    </citation>
    <scope>IDENTIFICATION</scope>
    <source>
        <tissue evidence="3">Blood</tissue>
    </source>
</reference>
<dbReference type="RefSeq" id="XP_022355848.1">
    <property type="nucleotide sequence ID" value="XM_022500140.1"/>
</dbReference>
<evidence type="ECO:0000259" key="1">
    <source>
        <dbReference type="Pfam" id="PF10264"/>
    </source>
</evidence>